<dbReference type="OrthoDB" id="132045at2157"/>
<reference evidence="14" key="2">
    <citation type="submission" date="2016-04" db="EMBL/GenBank/DDBJ databases">
        <authorList>
            <person name="Evans L.H."/>
            <person name="Alamgir A."/>
            <person name="Owens N."/>
            <person name="Weber N.D."/>
            <person name="Virtaneva K."/>
            <person name="Barbian K."/>
            <person name="Babar A."/>
            <person name="Rosenke K."/>
        </authorList>
    </citation>
    <scope>NUCLEOTIDE SEQUENCE</scope>
    <source>
        <strain evidence="14">P1</strain>
    </source>
</reference>
<evidence type="ECO:0000313" key="18">
    <source>
        <dbReference type="Proteomes" id="UP000076770"/>
    </source>
</evidence>
<dbReference type="EMBL" id="CP033240">
    <property type="protein sequence ID" value="AZF82352.1"/>
    <property type="molecule type" value="Genomic_DNA"/>
</dbReference>
<dbReference type="InterPro" id="IPR027417">
    <property type="entry name" value="P-loop_NTPase"/>
</dbReference>
<dbReference type="AlphaFoldDB" id="A0A0E3MEA0"/>
<organism evidence="3 16">
    <name type="scientific">Saccharolobus solfataricus</name>
    <name type="common">Sulfolobus solfataricus</name>
    <dbReference type="NCBI Taxonomy" id="2287"/>
    <lineage>
        <taxon>Archaea</taxon>
        <taxon>Thermoproteota</taxon>
        <taxon>Thermoprotei</taxon>
        <taxon>Sulfolobales</taxon>
        <taxon>Sulfolobaceae</taxon>
        <taxon>Saccharolobus</taxon>
    </lineage>
</organism>
<dbReference type="EMBL" id="CP033239">
    <property type="protein sequence ID" value="AZF79746.1"/>
    <property type="molecule type" value="Genomic_DNA"/>
</dbReference>
<evidence type="ECO:0000259" key="1">
    <source>
        <dbReference type="Pfam" id="PF01637"/>
    </source>
</evidence>
<dbReference type="InterPro" id="IPR036388">
    <property type="entry name" value="WH-like_DNA-bd_sf"/>
</dbReference>
<evidence type="ECO:0000313" key="3">
    <source>
        <dbReference type="EMBL" id="AKA74809.1"/>
    </source>
</evidence>
<dbReference type="SUPFAM" id="SSF52540">
    <property type="entry name" value="P-loop containing nucleoside triphosphate hydrolases"/>
    <property type="match status" value="1"/>
</dbReference>
<dbReference type="PATRIC" id="fig|2287.6.peg.2925"/>
<dbReference type="EMBL" id="CP050869">
    <property type="protein sequence ID" value="QPG49163.1"/>
    <property type="molecule type" value="Genomic_DNA"/>
</dbReference>
<evidence type="ECO:0000313" key="6">
    <source>
        <dbReference type="EMBL" id="AZF69278.1"/>
    </source>
</evidence>
<dbReference type="RefSeq" id="WP_009990344.1">
    <property type="nucleotide sequence ID" value="NZ_CP011055.2"/>
</dbReference>
<evidence type="ECO:0000313" key="25">
    <source>
        <dbReference type="Proteomes" id="UP000282269"/>
    </source>
</evidence>
<dbReference type="PANTHER" id="PTHR34704:SF1">
    <property type="entry name" value="ATPASE"/>
    <property type="match status" value="1"/>
</dbReference>
<feature type="domain" description="DUF234" evidence="2">
    <location>
        <begin position="295"/>
        <end position="367"/>
    </location>
</feature>
<dbReference type="Proteomes" id="UP000273194">
    <property type="component" value="Chromosome"/>
</dbReference>
<evidence type="ECO:0000313" key="24">
    <source>
        <dbReference type="Proteomes" id="UP000278715"/>
    </source>
</evidence>
<dbReference type="Proteomes" id="UP000267993">
    <property type="component" value="Chromosome"/>
</dbReference>
<dbReference type="EMBL" id="CP033236">
    <property type="protein sequence ID" value="AZF71898.1"/>
    <property type="molecule type" value="Genomic_DNA"/>
</dbReference>
<dbReference type="InterPro" id="IPR011579">
    <property type="entry name" value="ATPase_dom"/>
</dbReference>
<protein>
    <submittedName>
        <fullName evidence="3">ATP-binding protein</fullName>
    </submittedName>
    <submittedName>
        <fullName evidence="14">ATPase</fullName>
    </submittedName>
</protein>
<evidence type="ECO:0000313" key="12">
    <source>
        <dbReference type="EMBL" id="AZF84944.1"/>
    </source>
</evidence>
<dbReference type="Gene3D" id="3.40.50.300">
    <property type="entry name" value="P-loop containing nucleotide triphosphate hydrolases"/>
    <property type="match status" value="2"/>
</dbReference>
<dbReference type="KEGG" id="ssof:SULC_2738"/>
<evidence type="ECO:0000313" key="21">
    <source>
        <dbReference type="Proteomes" id="UP000273194"/>
    </source>
</evidence>
<gene>
    <name evidence="13" type="ORF">HFC64_04110</name>
    <name evidence="14" type="ORF">SSOP1_2040</name>
    <name evidence="5" type="ORF">SULA_2740</name>
    <name evidence="3" type="ORF">SULB_2741</name>
    <name evidence="4" type="ORF">SULC_2738</name>
    <name evidence="6" type="ORF">SULG_13965</name>
    <name evidence="7" type="ORF">SULH_13965</name>
    <name evidence="8" type="ORF">SULI_13965</name>
    <name evidence="9" type="ORF">SULM_13955</name>
    <name evidence="10" type="ORF">SULN_13945</name>
    <name evidence="11" type="ORF">SULO_13965</name>
    <name evidence="12" type="ORF">SULZ_13980</name>
</gene>
<keyword evidence="3" id="KW-0547">Nucleotide-binding</keyword>
<evidence type="ECO:0000313" key="5">
    <source>
        <dbReference type="EMBL" id="AKA80195.1"/>
    </source>
</evidence>
<evidence type="ECO:0000313" key="26">
    <source>
        <dbReference type="Proteomes" id="UP000594632"/>
    </source>
</evidence>
<dbReference type="GeneID" id="54123520"/>
<dbReference type="EMBL" id="CP033237">
    <property type="protein sequence ID" value="AZF74518.1"/>
    <property type="molecule type" value="Genomic_DNA"/>
</dbReference>
<dbReference type="Proteomes" id="UP000594632">
    <property type="component" value="Chromosome"/>
</dbReference>
<dbReference type="GO" id="GO:0005524">
    <property type="term" value="F:ATP binding"/>
    <property type="evidence" value="ECO:0007669"/>
    <property type="project" value="UniProtKB-KW"/>
</dbReference>
<evidence type="ECO:0000313" key="8">
    <source>
        <dbReference type="EMBL" id="AZF74518.1"/>
    </source>
</evidence>
<evidence type="ECO:0000313" key="9">
    <source>
        <dbReference type="EMBL" id="AZF77141.1"/>
    </source>
</evidence>
<accession>A0A0E3MEA0</accession>
<dbReference type="Proteomes" id="UP000278715">
    <property type="component" value="Chromosome"/>
</dbReference>
<dbReference type="Proteomes" id="UP000275843">
    <property type="component" value="Chromosome"/>
</dbReference>
<dbReference type="PANTHER" id="PTHR34704">
    <property type="entry name" value="ATPASE"/>
    <property type="match status" value="1"/>
</dbReference>
<reference evidence="18" key="3">
    <citation type="submission" date="2016-04" db="EMBL/GenBank/DDBJ databases">
        <authorList>
            <person name="Shah S.A."/>
            <person name="Garrett R.A."/>
        </authorList>
    </citation>
    <scope>NUCLEOTIDE SEQUENCE [LARGE SCALE GENOMIC DNA]</scope>
    <source>
        <strain evidence="18">ATCC 35091 / DSM 1616 / JCM 8930 / NBRC 15331 / P1</strain>
    </source>
</reference>
<dbReference type="EMBL" id="LT549890">
    <property type="protein sequence ID" value="SAI85594.1"/>
    <property type="molecule type" value="Genomic_DNA"/>
</dbReference>
<proteinExistence type="predicted"/>
<evidence type="ECO:0000313" key="16">
    <source>
        <dbReference type="Proteomes" id="UP000033085"/>
    </source>
</evidence>
<dbReference type="EMBL" id="CP033235">
    <property type="protein sequence ID" value="AZF69278.1"/>
    <property type="molecule type" value="Genomic_DNA"/>
</dbReference>
<evidence type="ECO:0000313" key="13">
    <source>
        <dbReference type="EMBL" id="QPG49163.1"/>
    </source>
</evidence>
<evidence type="ECO:0000313" key="20">
    <source>
        <dbReference type="Proteomes" id="UP000269431"/>
    </source>
</evidence>
<evidence type="ECO:0000313" key="23">
    <source>
        <dbReference type="Proteomes" id="UP000275843"/>
    </source>
</evidence>
<dbReference type="Proteomes" id="UP000033085">
    <property type="component" value="Chromosome"/>
</dbReference>
<dbReference type="EMBL" id="CP011056">
    <property type="protein sequence ID" value="AKA77505.1"/>
    <property type="molecule type" value="Genomic_DNA"/>
</dbReference>
<dbReference type="Gene3D" id="1.10.10.10">
    <property type="entry name" value="Winged helix-like DNA-binding domain superfamily/Winged helix DNA-binding domain"/>
    <property type="match status" value="1"/>
</dbReference>
<dbReference type="KEGG" id="ssoa:SULA_2740"/>
<dbReference type="EMBL" id="CP011057">
    <property type="protein sequence ID" value="AKA80195.1"/>
    <property type="molecule type" value="Genomic_DNA"/>
</dbReference>
<reference evidence="13 26" key="6">
    <citation type="journal article" date="2020" name="Nat. Commun.">
        <title>The structures of two archaeal type IV pili illuminate evolutionary relationships.</title>
        <authorList>
            <person name="Wang F."/>
            <person name="Baquero D.P."/>
            <person name="Su Z."/>
            <person name="Beltran L.C."/>
            <person name="Prangishvili D."/>
            <person name="Krupovic M."/>
            <person name="Egelman E.H."/>
        </authorList>
    </citation>
    <scope>NUCLEOTIDE SEQUENCE [LARGE SCALE GENOMIC DNA]</scope>
    <source>
        <strain evidence="13 26">POZ149</strain>
    </source>
</reference>
<dbReference type="OMA" id="VGGWWNR"/>
<feature type="domain" description="ATPase" evidence="1">
    <location>
        <begin position="7"/>
        <end position="192"/>
    </location>
</feature>
<dbReference type="EMBL" id="CP033238">
    <property type="protein sequence ID" value="AZF77141.1"/>
    <property type="molecule type" value="Genomic_DNA"/>
</dbReference>
<dbReference type="Pfam" id="PF01637">
    <property type="entry name" value="ATPase_2"/>
    <property type="match status" value="1"/>
</dbReference>
<evidence type="ECO:0000313" key="10">
    <source>
        <dbReference type="EMBL" id="AZF79746.1"/>
    </source>
</evidence>
<reference evidence="3" key="5">
    <citation type="submission" date="2018-10" db="EMBL/GenBank/DDBJ databases">
        <authorList>
            <person name="McCarthy S."/>
            <person name="Gradnigo J."/>
            <person name="Johnson T."/>
            <person name="Payne S."/>
            <person name="Lipzen A."/>
            <person name="Schackwitz W."/>
            <person name="Martin J."/>
            <person name="Moriyama E."/>
            <person name="Blum P."/>
        </authorList>
    </citation>
    <scope>NUCLEOTIDE SEQUENCE</scope>
    <source>
        <strain evidence="3">SARC-B</strain>
        <strain evidence="4">SARC-C</strain>
        <strain evidence="5">SULA</strain>
    </source>
</reference>
<evidence type="ECO:0000259" key="2">
    <source>
        <dbReference type="Pfam" id="PF03008"/>
    </source>
</evidence>
<dbReference type="Proteomes" id="UP000269431">
    <property type="component" value="Chromosome"/>
</dbReference>
<dbReference type="Proteomes" id="UP000076770">
    <property type="component" value="Chromosome i"/>
</dbReference>
<dbReference type="EMBL" id="CP011055">
    <property type="protein sequence ID" value="AKA74809.1"/>
    <property type="molecule type" value="Genomic_DNA"/>
</dbReference>
<evidence type="ECO:0000313" key="19">
    <source>
        <dbReference type="Proteomes" id="UP000267993"/>
    </source>
</evidence>
<name>A0A0E3MEA0_SACSO</name>
<evidence type="ECO:0000313" key="11">
    <source>
        <dbReference type="EMBL" id="AZF82352.1"/>
    </source>
</evidence>
<reference evidence="19 20" key="4">
    <citation type="journal article" date="2018" name="Proc. Natl. Acad. Sci. U.S.A.">
        <title>Nonmutational mechanism of inheritance in the Archaeon Sulfolobus solfataricus.</title>
        <authorList>
            <person name="Payne S."/>
            <person name="McCarthy S."/>
            <person name="Johnson T."/>
            <person name="North E."/>
            <person name="Blum P."/>
        </authorList>
    </citation>
    <scope>NUCLEOTIDE SEQUENCE [LARGE SCALE GENOMIC DNA]</scope>
    <source>
        <strain evidence="7 19">SARC-H</strain>
        <strain evidence="8 23">SARC-I</strain>
        <strain evidence="10 24">SARC-N</strain>
        <strain evidence="11 25">SARC-O</strain>
        <strain evidence="12 20">SUL120</strain>
        <strain evidence="6 21">SULG</strain>
        <strain evidence="9 22">SULM</strain>
    </source>
</reference>
<evidence type="ECO:0000313" key="22">
    <source>
        <dbReference type="Proteomes" id="UP000273443"/>
    </source>
</evidence>
<dbReference type="Proteomes" id="UP000273443">
    <property type="component" value="Chromosome"/>
</dbReference>
<evidence type="ECO:0000313" key="7">
    <source>
        <dbReference type="EMBL" id="AZF71898.1"/>
    </source>
</evidence>
<evidence type="ECO:0000313" key="15">
    <source>
        <dbReference type="Proteomes" id="UP000033057"/>
    </source>
</evidence>
<dbReference type="InterPro" id="IPR004256">
    <property type="entry name" value="DUF234"/>
</dbReference>
<dbReference type="Proteomes" id="UP000033106">
    <property type="component" value="Chromosome"/>
</dbReference>
<keyword evidence="3" id="KW-0067">ATP-binding</keyword>
<dbReference type="Pfam" id="PF03008">
    <property type="entry name" value="DUF234"/>
    <property type="match status" value="1"/>
</dbReference>
<evidence type="ECO:0000313" key="14">
    <source>
        <dbReference type="EMBL" id="SAI85594.1"/>
    </source>
</evidence>
<evidence type="ECO:0000313" key="4">
    <source>
        <dbReference type="EMBL" id="AKA77505.1"/>
    </source>
</evidence>
<reference evidence="15 16" key="1">
    <citation type="journal article" date="2015" name="Genome Announc.">
        <title>Complete Genome Sequence of Sulfolobus solfataricus Strain 98/2 and Evolved Derivatives.</title>
        <authorList>
            <person name="McCarthy S."/>
            <person name="Gradnigo J."/>
            <person name="Johnson T."/>
            <person name="Payne S."/>
            <person name="Lipzen A."/>
            <person name="Martin J."/>
            <person name="Schackwitz W."/>
            <person name="Moriyama E."/>
            <person name="Blum P."/>
        </authorList>
    </citation>
    <scope>NUCLEOTIDE SEQUENCE [LARGE SCALE GENOMIC DNA]</scope>
    <source>
        <strain evidence="15">98/2 SULC</strain>
        <strain evidence="3">SARC-B</strain>
        <strain evidence="4">SARC-C</strain>
        <strain evidence="5 17">SULA</strain>
        <strain evidence="16">SULB</strain>
    </source>
</reference>
<dbReference type="Proteomes" id="UP000282269">
    <property type="component" value="Chromosome"/>
</dbReference>
<dbReference type="KEGG" id="ssol:SULB_2741"/>
<dbReference type="EMBL" id="CP033241">
    <property type="protein sequence ID" value="AZF84944.1"/>
    <property type="molecule type" value="Genomic_DNA"/>
</dbReference>
<dbReference type="Proteomes" id="UP000033057">
    <property type="component" value="Chromosome"/>
</dbReference>
<evidence type="ECO:0000313" key="17">
    <source>
        <dbReference type="Proteomes" id="UP000033106"/>
    </source>
</evidence>
<sequence length="420" mass="49612">MIFMNMVNRERELQALKKRLSSNDLELIIIYGRRRIGKTFLIINAVNGYDFIYYLATEKNNLRKFKELTESKYEDIKYVKEDWEAIFHYLRDKIIIIDEFPYMIKEDESILSTFQKIVDETLKGSKTKLILLGSSISMMEDAISYKSPLYGRRTASIELKELKFKDLKGFNFSLIDAIHVYGFAGGVPFYLTKAKTPFLKWINAELKEVDSFIKDEIDFMLRYEFSEIGTYKEILHAISSGKNTLGEIKDFVRISGDVSSYLNKLEKIGIIGKEFPYKMKKGARYYIKDNFTLFWFTFIYPNLSLIEEGIYEIKEDEYNVYLGRIFEKIAREYVEDVYKVKVERLWFKDVEIDIYGDGIAGECKWSEGINGEKVLYELKRKVEDLGLDVKKYIIFAKSFSKTNEEAEFIDLKKLEQWYRT</sequence>